<organism evidence="2 3">
    <name type="scientific">Dokdonella koreensis DS-123</name>
    <dbReference type="NCBI Taxonomy" id="1300342"/>
    <lineage>
        <taxon>Bacteria</taxon>
        <taxon>Pseudomonadati</taxon>
        <taxon>Pseudomonadota</taxon>
        <taxon>Gammaproteobacteria</taxon>
        <taxon>Lysobacterales</taxon>
        <taxon>Rhodanobacteraceae</taxon>
        <taxon>Dokdonella</taxon>
    </lineage>
</organism>
<gene>
    <name evidence="2" type="ORF">I596_2878</name>
</gene>
<protein>
    <submittedName>
        <fullName evidence="2">Uncharacterized protein</fullName>
    </submittedName>
</protein>
<evidence type="ECO:0000313" key="3">
    <source>
        <dbReference type="Proteomes" id="UP000076830"/>
    </source>
</evidence>
<name>A0A160DX84_9GAMM</name>
<feature type="transmembrane region" description="Helical" evidence="1">
    <location>
        <begin position="107"/>
        <end position="130"/>
    </location>
</feature>
<feature type="transmembrane region" description="Helical" evidence="1">
    <location>
        <begin position="12"/>
        <end position="31"/>
    </location>
</feature>
<accession>A0A160DX84</accession>
<dbReference type="EMBL" id="CP015249">
    <property type="protein sequence ID" value="ANB18871.1"/>
    <property type="molecule type" value="Genomic_DNA"/>
</dbReference>
<keyword evidence="1" id="KW-0812">Transmembrane</keyword>
<sequence length="155" mass="16691">MSKVTRLFHAVSYLQYPLLLVSLFYVVQPYFTGFDGFWQGLNKALVVAGVAISFSTLQDTTTTQNAFSKRIWQDPRKGRLALIALAASAAAMLVAGLYGFLVSSGGIIQEVAFGVLMLGIGYIGLLKAAIEMYENHRLDKHAPDASGGSGAARRS</sequence>
<evidence type="ECO:0000313" key="2">
    <source>
        <dbReference type="EMBL" id="ANB18871.1"/>
    </source>
</evidence>
<dbReference type="AlphaFoldDB" id="A0A160DX84"/>
<dbReference type="Proteomes" id="UP000076830">
    <property type="component" value="Chromosome"/>
</dbReference>
<keyword evidence="1" id="KW-0472">Membrane</keyword>
<dbReference type="OrthoDB" id="982062at2"/>
<feature type="transmembrane region" description="Helical" evidence="1">
    <location>
        <begin position="37"/>
        <end position="57"/>
    </location>
</feature>
<dbReference type="KEGG" id="dko:I596_2878"/>
<proteinExistence type="predicted"/>
<evidence type="ECO:0000256" key="1">
    <source>
        <dbReference type="SAM" id="Phobius"/>
    </source>
</evidence>
<feature type="transmembrane region" description="Helical" evidence="1">
    <location>
        <begin position="78"/>
        <end position="101"/>
    </location>
</feature>
<keyword evidence="1" id="KW-1133">Transmembrane helix</keyword>
<reference evidence="2 3" key="1">
    <citation type="submission" date="2016-04" db="EMBL/GenBank/DDBJ databases">
        <title>Complete genome sequence of Dokdonella koreensis DS-123T.</title>
        <authorList>
            <person name="Kim J.F."/>
            <person name="Lee H."/>
            <person name="Kwak M.-J."/>
        </authorList>
    </citation>
    <scope>NUCLEOTIDE SEQUENCE [LARGE SCALE GENOMIC DNA]</scope>
    <source>
        <strain evidence="2 3">DS-123</strain>
    </source>
</reference>
<dbReference type="RefSeq" id="WP_067648940.1">
    <property type="nucleotide sequence ID" value="NZ_CP015249.1"/>
</dbReference>
<keyword evidence="3" id="KW-1185">Reference proteome</keyword>